<dbReference type="OrthoDB" id="7066084at2"/>
<evidence type="ECO:0000313" key="2">
    <source>
        <dbReference type="EMBL" id="SDD39959.1"/>
    </source>
</evidence>
<evidence type="ECO:0000313" key="4">
    <source>
        <dbReference type="Proteomes" id="UP001278050"/>
    </source>
</evidence>
<protein>
    <submittedName>
        <fullName evidence="2">Uncharacterized protein</fullName>
    </submittedName>
</protein>
<sequence length="100" mass="11574">MAFDMYHGSEKACIETYEESLFAPINENPNYPCLEWLLAELYNSPRIPPEKSNKIVHELIALREEVLGTELNHITKTIDRVMPFFSKAYTLNHEIKCASD</sequence>
<name>A0A1G6UFC4_9GAMM</name>
<reference evidence="2 3" key="1">
    <citation type="submission" date="2016-10" db="EMBL/GenBank/DDBJ databases">
        <authorList>
            <person name="de Groot N.N."/>
        </authorList>
    </citation>
    <scope>NUCLEOTIDE SEQUENCE [LARGE SCALE GENOMIC DNA]</scope>
    <source>
        <strain evidence="2 3">JCM 10630</strain>
    </source>
</reference>
<dbReference type="Proteomes" id="UP001278050">
    <property type="component" value="Unassembled WGS sequence"/>
</dbReference>
<dbReference type="EMBL" id="FNAE01000001">
    <property type="protein sequence ID" value="SDD39959.1"/>
    <property type="molecule type" value="Genomic_DNA"/>
</dbReference>
<dbReference type="Proteomes" id="UP000182413">
    <property type="component" value="Unassembled WGS sequence"/>
</dbReference>
<proteinExistence type="predicted"/>
<organism evidence="2 3">
    <name type="scientific">Ectopseudomonas alcaliphila</name>
    <dbReference type="NCBI Taxonomy" id="101564"/>
    <lineage>
        <taxon>Bacteria</taxon>
        <taxon>Pseudomonadati</taxon>
        <taxon>Pseudomonadota</taxon>
        <taxon>Gammaproteobacteria</taxon>
        <taxon>Pseudomonadales</taxon>
        <taxon>Pseudomonadaceae</taxon>
        <taxon>Ectopseudomonas</taxon>
    </lineage>
</organism>
<gene>
    <name evidence="2" type="ORF">SAMN05216575_101484</name>
    <name evidence="1" type="ORF">SIM71_05655</name>
</gene>
<keyword evidence="4" id="KW-1185">Reference proteome</keyword>
<evidence type="ECO:0000313" key="3">
    <source>
        <dbReference type="Proteomes" id="UP000182413"/>
    </source>
</evidence>
<dbReference type="EMBL" id="JAWXXP010000001">
    <property type="protein sequence ID" value="MDX5991532.1"/>
    <property type="molecule type" value="Genomic_DNA"/>
</dbReference>
<accession>A0A1G6UFC4</accession>
<evidence type="ECO:0000313" key="1">
    <source>
        <dbReference type="EMBL" id="MDX5991532.1"/>
    </source>
</evidence>
<dbReference type="RefSeq" id="WP_139202852.1">
    <property type="nucleotide sequence ID" value="NZ_CBCSET010000001.1"/>
</dbReference>
<reference evidence="1 4" key="2">
    <citation type="submission" date="2023-11" db="EMBL/GenBank/DDBJ databases">
        <title>MicrobeMod: A computational toolkit for identifying prokaryotic methylation and restriction-modification with nanopore sequencing.</title>
        <authorList>
            <person name="Crits-Christoph A."/>
            <person name="Kang S.C."/>
            <person name="Lee H."/>
            <person name="Ostrov N."/>
        </authorList>
    </citation>
    <scope>NUCLEOTIDE SEQUENCE [LARGE SCALE GENOMIC DNA]</scope>
    <source>
        <strain evidence="1 4">ATCC BAA-571</strain>
    </source>
</reference>
<dbReference type="AlphaFoldDB" id="A0A1G6UFC4"/>